<proteinExistence type="predicted"/>
<feature type="region of interest" description="Disordered" evidence="1">
    <location>
        <begin position="51"/>
        <end position="137"/>
    </location>
</feature>
<sequence length="137" mass="14864">MDRGVVSGRNPAPRQPFLLALCSSLLRRACPGPGRPECAFVRAARYHRLCPPSARPELHKESQRGRQRRSEPRHAFRGHARLTSAYHGSADSCSVESDSGKGVVLSVRDNDEEEEAGGVKGPPKCSEHNGYGVGVYG</sequence>
<feature type="compositionally biased region" description="Basic and acidic residues" evidence="1">
    <location>
        <begin position="56"/>
        <end position="74"/>
    </location>
</feature>
<evidence type="ECO:0000313" key="3">
    <source>
        <dbReference type="Proteomes" id="UP001066276"/>
    </source>
</evidence>
<protein>
    <submittedName>
        <fullName evidence="2">Uncharacterized protein</fullName>
    </submittedName>
</protein>
<evidence type="ECO:0000256" key="1">
    <source>
        <dbReference type="SAM" id="MobiDB-lite"/>
    </source>
</evidence>
<gene>
    <name evidence="2" type="ORF">NDU88_003334</name>
</gene>
<name>A0AAV7SD57_PLEWA</name>
<dbReference type="AlphaFoldDB" id="A0AAV7SD57"/>
<accession>A0AAV7SD57</accession>
<dbReference type="Proteomes" id="UP001066276">
    <property type="component" value="Chromosome 4_2"/>
</dbReference>
<comment type="caution">
    <text evidence="2">The sequence shown here is derived from an EMBL/GenBank/DDBJ whole genome shotgun (WGS) entry which is preliminary data.</text>
</comment>
<dbReference type="EMBL" id="JANPWB010000008">
    <property type="protein sequence ID" value="KAJ1162869.1"/>
    <property type="molecule type" value="Genomic_DNA"/>
</dbReference>
<reference evidence="2" key="1">
    <citation type="journal article" date="2022" name="bioRxiv">
        <title>Sequencing and chromosome-scale assembly of the giantPleurodeles waltlgenome.</title>
        <authorList>
            <person name="Brown T."/>
            <person name="Elewa A."/>
            <person name="Iarovenko S."/>
            <person name="Subramanian E."/>
            <person name="Araus A.J."/>
            <person name="Petzold A."/>
            <person name="Susuki M."/>
            <person name="Suzuki K.-i.T."/>
            <person name="Hayashi T."/>
            <person name="Toyoda A."/>
            <person name="Oliveira C."/>
            <person name="Osipova E."/>
            <person name="Leigh N.D."/>
            <person name="Simon A."/>
            <person name="Yun M.H."/>
        </authorList>
    </citation>
    <scope>NUCLEOTIDE SEQUENCE</scope>
    <source>
        <strain evidence="2">20211129_DDA</strain>
        <tissue evidence="2">Liver</tissue>
    </source>
</reference>
<evidence type="ECO:0000313" key="2">
    <source>
        <dbReference type="EMBL" id="KAJ1162869.1"/>
    </source>
</evidence>
<organism evidence="2 3">
    <name type="scientific">Pleurodeles waltl</name>
    <name type="common">Iberian ribbed newt</name>
    <dbReference type="NCBI Taxonomy" id="8319"/>
    <lineage>
        <taxon>Eukaryota</taxon>
        <taxon>Metazoa</taxon>
        <taxon>Chordata</taxon>
        <taxon>Craniata</taxon>
        <taxon>Vertebrata</taxon>
        <taxon>Euteleostomi</taxon>
        <taxon>Amphibia</taxon>
        <taxon>Batrachia</taxon>
        <taxon>Caudata</taxon>
        <taxon>Salamandroidea</taxon>
        <taxon>Salamandridae</taxon>
        <taxon>Pleurodelinae</taxon>
        <taxon>Pleurodeles</taxon>
    </lineage>
</organism>
<keyword evidence="3" id="KW-1185">Reference proteome</keyword>